<dbReference type="GO" id="GO:0004601">
    <property type="term" value="F:peroxidase activity"/>
    <property type="evidence" value="ECO:0007669"/>
    <property type="project" value="UniProtKB-KW"/>
</dbReference>
<dbReference type="EMBL" id="AFPZ01000104">
    <property type="protein sequence ID" value="EGQ21287.1"/>
    <property type="molecule type" value="Genomic_DNA"/>
</dbReference>
<evidence type="ECO:0000313" key="3">
    <source>
        <dbReference type="Proteomes" id="UP000005316"/>
    </source>
</evidence>
<dbReference type="Pfam" id="PF02681">
    <property type="entry name" value="DUF212"/>
    <property type="match status" value="1"/>
</dbReference>
<keyword evidence="2" id="KW-0560">Oxidoreductase</keyword>
<keyword evidence="1" id="KW-0812">Transmembrane</keyword>
<accession>F9DWZ3</accession>
<keyword evidence="1" id="KW-0472">Membrane</keyword>
<dbReference type="eggNOG" id="COG1963">
    <property type="taxonomic scope" value="Bacteria"/>
</dbReference>
<dbReference type="Proteomes" id="UP000005316">
    <property type="component" value="Unassembled WGS sequence"/>
</dbReference>
<keyword evidence="1" id="KW-1133">Transmembrane helix</keyword>
<feature type="transmembrane region" description="Helical" evidence="1">
    <location>
        <begin position="32"/>
        <end position="55"/>
    </location>
</feature>
<dbReference type="HOGENOM" id="CLU_073969_1_1_9"/>
<keyword evidence="2" id="KW-0575">Peroxidase</keyword>
<evidence type="ECO:0000256" key="1">
    <source>
        <dbReference type="SAM" id="Phobius"/>
    </source>
</evidence>
<protein>
    <submittedName>
        <fullName evidence="2">Acid phosphatase/vanadium-dependent haloperoxidase</fullName>
    </submittedName>
</protein>
<dbReference type="STRING" id="759851.SAMN04244570_2820"/>
<organism evidence="2 3">
    <name type="scientific">Sporosarcina newyorkensis 2681</name>
    <dbReference type="NCBI Taxonomy" id="1027292"/>
    <lineage>
        <taxon>Bacteria</taxon>
        <taxon>Bacillati</taxon>
        <taxon>Bacillota</taxon>
        <taxon>Bacilli</taxon>
        <taxon>Bacillales</taxon>
        <taxon>Caryophanaceae</taxon>
        <taxon>Sporosarcina</taxon>
    </lineage>
</organism>
<dbReference type="PANTHER" id="PTHR31446">
    <property type="entry name" value="ACID PHOSPHATASE/VANADIUM-DEPENDENT HALOPEROXIDASE-RELATED PROTEIN"/>
    <property type="match status" value="1"/>
</dbReference>
<name>F9DWZ3_9BACL</name>
<comment type="caution">
    <text evidence="2">The sequence shown here is derived from an EMBL/GenBank/DDBJ whole genome shotgun (WGS) entry which is preliminary data.</text>
</comment>
<sequence>MFFASIQKDYGILVLNIPTEREWNHMAIFENIPLLAALFAILFAQFVKIPIHFLLTRKLDIGLMTSTGGMPSSHSAAVTALTTAIAFEAGLESPLFAVSAIFAVIVMFDATGIRYQAGQQAIIINQMRADFQMFVEDIKDWPKKDNETKMKELKTLLGHKPSEVFFGALTGIAISIFTYTVIL</sequence>
<dbReference type="AlphaFoldDB" id="F9DWZ3"/>
<proteinExistence type="predicted"/>
<evidence type="ECO:0000313" key="2">
    <source>
        <dbReference type="EMBL" id="EGQ21287.1"/>
    </source>
</evidence>
<reference evidence="2 3" key="1">
    <citation type="submission" date="2011-04" db="EMBL/GenBank/DDBJ databases">
        <authorList>
            <person name="Muzny D."/>
            <person name="Qin X."/>
            <person name="Deng J."/>
            <person name="Jiang H."/>
            <person name="Liu Y."/>
            <person name="Qu J."/>
            <person name="Song X.-Z."/>
            <person name="Zhang L."/>
            <person name="Thornton R."/>
            <person name="Coyle M."/>
            <person name="Francisco L."/>
            <person name="Jackson L."/>
            <person name="Javaid M."/>
            <person name="Korchina V."/>
            <person name="Kovar C."/>
            <person name="Mata R."/>
            <person name="Mathew T."/>
            <person name="Ngo R."/>
            <person name="Nguyen L."/>
            <person name="Nguyen N."/>
            <person name="Okwuonu G."/>
            <person name="Ongeri F."/>
            <person name="Pham C."/>
            <person name="Simmons D."/>
            <person name="Wilczek-Boney K."/>
            <person name="Hale W."/>
            <person name="Jakkamsetti A."/>
            <person name="Pham P."/>
            <person name="Ruth R."/>
            <person name="San Lucas F."/>
            <person name="Warren J."/>
            <person name="Zhang J."/>
            <person name="Zhao Z."/>
            <person name="Zhou C."/>
            <person name="Zhu D."/>
            <person name="Lee S."/>
            <person name="Bess C."/>
            <person name="Blankenburg K."/>
            <person name="Forbes L."/>
            <person name="Fu Q."/>
            <person name="Gubbala S."/>
            <person name="Hirani K."/>
            <person name="Jayaseelan J.C."/>
            <person name="Lara F."/>
            <person name="Munidasa M."/>
            <person name="Palculict T."/>
            <person name="Patil S."/>
            <person name="Pu L.-L."/>
            <person name="Saada N."/>
            <person name="Tang L."/>
            <person name="Weissenberger G."/>
            <person name="Zhu Y."/>
            <person name="Hemphill L."/>
            <person name="Shang Y."/>
            <person name="Youmans B."/>
            <person name="Ayvaz T."/>
            <person name="Ross M."/>
            <person name="Santibanez J."/>
            <person name="Aqrawi P."/>
            <person name="Gross S."/>
            <person name="Joshi V."/>
            <person name="Fowler G."/>
            <person name="Nazareth L."/>
            <person name="Reid J."/>
            <person name="Worley K."/>
            <person name="Petrosino J."/>
            <person name="Highlander S."/>
            <person name="Gibbs R."/>
        </authorList>
    </citation>
    <scope>NUCLEOTIDE SEQUENCE [LARGE SCALE GENOMIC DNA]</scope>
    <source>
        <strain evidence="2 3">2681</strain>
    </source>
</reference>
<dbReference type="InterPro" id="IPR003832">
    <property type="entry name" value="DUF212"/>
</dbReference>
<gene>
    <name evidence="2" type="ORF">HMPREF9372_3324</name>
</gene>
<feature type="transmembrane region" description="Helical" evidence="1">
    <location>
        <begin position="164"/>
        <end position="182"/>
    </location>
</feature>
<dbReference type="PANTHER" id="PTHR31446:SF29">
    <property type="entry name" value="ACID PHOSPHATASE_VANADIUM-DEPENDENT HALOPEROXIDASE-RELATED PROTEIN"/>
    <property type="match status" value="1"/>
</dbReference>
<feature type="transmembrane region" description="Helical" evidence="1">
    <location>
        <begin position="93"/>
        <end position="113"/>
    </location>
</feature>